<evidence type="ECO:0000313" key="4">
    <source>
        <dbReference type="Proteomes" id="UP000016666"/>
    </source>
</evidence>
<feature type="domain" description="Ig-like" evidence="2">
    <location>
        <begin position="41"/>
        <end position="96"/>
    </location>
</feature>
<dbReference type="Pfam" id="PF07679">
    <property type="entry name" value="I-set"/>
    <property type="match status" value="2"/>
</dbReference>
<organism evidence="3 4">
    <name type="scientific">Anas platyrhynchos platyrhynchos</name>
    <name type="common">Northern mallard</name>
    <dbReference type="NCBI Taxonomy" id="8840"/>
    <lineage>
        <taxon>Eukaryota</taxon>
        <taxon>Metazoa</taxon>
        <taxon>Chordata</taxon>
        <taxon>Craniata</taxon>
        <taxon>Vertebrata</taxon>
        <taxon>Euteleostomi</taxon>
        <taxon>Archelosauria</taxon>
        <taxon>Archosauria</taxon>
        <taxon>Dinosauria</taxon>
        <taxon>Saurischia</taxon>
        <taxon>Theropoda</taxon>
        <taxon>Coelurosauria</taxon>
        <taxon>Aves</taxon>
        <taxon>Neognathae</taxon>
        <taxon>Galloanserae</taxon>
        <taxon>Anseriformes</taxon>
        <taxon>Anatidae</taxon>
        <taxon>Anatinae</taxon>
        <taxon>Anas</taxon>
    </lineage>
</organism>
<dbReference type="InterPro" id="IPR013783">
    <property type="entry name" value="Ig-like_fold"/>
</dbReference>
<dbReference type="InterPro" id="IPR036179">
    <property type="entry name" value="Ig-like_dom_sf"/>
</dbReference>
<evidence type="ECO:0000259" key="2">
    <source>
        <dbReference type="PROSITE" id="PS50835"/>
    </source>
</evidence>
<dbReference type="InterPro" id="IPR007110">
    <property type="entry name" value="Ig-like_dom"/>
</dbReference>
<feature type="domain" description="Ig-like" evidence="2">
    <location>
        <begin position="123"/>
        <end position="209"/>
    </location>
</feature>
<dbReference type="InterPro" id="IPR003598">
    <property type="entry name" value="Ig_sub2"/>
</dbReference>
<keyword evidence="4" id="KW-1185">Reference proteome</keyword>
<accession>A0A493SX60</accession>
<dbReference type="CDD" id="cd00096">
    <property type="entry name" value="Ig"/>
    <property type="match status" value="1"/>
</dbReference>
<evidence type="ECO:0000313" key="3">
    <source>
        <dbReference type="Ensembl" id="ENSAPLP00000018167.1"/>
    </source>
</evidence>
<dbReference type="GeneTree" id="ENSGT00940000156243"/>
<name>A0A493SX60_ANAPP</name>
<dbReference type="Gene3D" id="2.60.40.10">
    <property type="entry name" value="Immunoglobulins"/>
    <property type="match status" value="2"/>
</dbReference>
<dbReference type="Ensembl" id="ENSAPLT00000024406.1">
    <property type="protein sequence ID" value="ENSAPLP00000018167.1"/>
    <property type="gene ID" value="ENSAPLG00000006493.2"/>
</dbReference>
<dbReference type="OMA" id="AVQCPSQ"/>
<dbReference type="InterPro" id="IPR003599">
    <property type="entry name" value="Ig_sub"/>
</dbReference>
<dbReference type="PANTHER" id="PTHR10075">
    <property type="entry name" value="BASIGIN RELATED"/>
    <property type="match status" value="1"/>
</dbReference>
<reference evidence="3" key="2">
    <citation type="submission" date="2025-08" db="UniProtKB">
        <authorList>
            <consortium name="Ensembl"/>
        </authorList>
    </citation>
    <scope>IDENTIFICATION</scope>
</reference>
<dbReference type="Proteomes" id="UP000016666">
    <property type="component" value="Chromosome Z"/>
</dbReference>
<dbReference type="SUPFAM" id="SSF48726">
    <property type="entry name" value="Immunoglobulin"/>
    <property type="match status" value="2"/>
</dbReference>
<evidence type="ECO:0000256" key="1">
    <source>
        <dbReference type="ARBA" id="ARBA00023319"/>
    </source>
</evidence>
<dbReference type="PROSITE" id="PS50835">
    <property type="entry name" value="IG_LIKE"/>
    <property type="match status" value="2"/>
</dbReference>
<proteinExistence type="predicted"/>
<keyword evidence="1" id="KW-0393">Immunoglobulin domain</keyword>
<dbReference type="AlphaFoldDB" id="A0A493SX60"/>
<dbReference type="InterPro" id="IPR013098">
    <property type="entry name" value="Ig_I-set"/>
</dbReference>
<dbReference type="SMART" id="SM00409">
    <property type="entry name" value="IG"/>
    <property type="match status" value="2"/>
</dbReference>
<reference evidence="3 4" key="1">
    <citation type="submission" date="2017-10" db="EMBL/GenBank/DDBJ databases">
        <title>A new Pekin duck reference genome.</title>
        <authorList>
            <person name="Hou Z.-C."/>
            <person name="Zhou Z.-K."/>
            <person name="Zhu F."/>
            <person name="Hou S.-S."/>
        </authorList>
    </citation>
    <scope>NUCLEOTIDE SEQUENCE [LARGE SCALE GENOMIC DNA]</scope>
</reference>
<dbReference type="SMART" id="SM00408">
    <property type="entry name" value="IGc2"/>
    <property type="match status" value="2"/>
</dbReference>
<reference evidence="3" key="3">
    <citation type="submission" date="2025-09" db="UniProtKB">
        <authorList>
            <consortium name="Ensembl"/>
        </authorList>
    </citation>
    <scope>IDENTIFICATION</scope>
</reference>
<sequence>MLKACFNFSVLNILSAATVTLFSNYYILRVLYVVNVFPGVPEAEVTWFKNKVKLSSAHHLHDGLLLIANVSLADQGLYSCKAANLRGEVTESSQLFLCLKPPRPLPQLEDFTAVLFSTGTRLPSVLTSPSGTKMAISPGSSALIGCAVDGHPTPNITWLYSGKPLSLRHHLLAAGRVLQIFNISDAPEGEFSCLAQNEAGSLIQNTSLTIQGNSDTLPDQRWDFCGQPVDRLYGYLRKLRLPVPTRRLRAYPHQQACAGALLLLETTAGQLAALQHHAL</sequence>
<dbReference type="PANTHER" id="PTHR10075:SF14">
    <property type="entry name" value="CELL ADHESION MOLECULE DSCAM2-RELATED"/>
    <property type="match status" value="1"/>
</dbReference>
<protein>
    <recommendedName>
        <fullName evidence="2">Ig-like domain-containing protein</fullName>
    </recommendedName>
</protein>